<dbReference type="InterPro" id="IPR019734">
    <property type="entry name" value="TPR_rpt"/>
</dbReference>
<keyword evidence="4" id="KW-1185">Reference proteome</keyword>
<feature type="repeat" description="TPR" evidence="1">
    <location>
        <begin position="79"/>
        <end position="112"/>
    </location>
</feature>
<dbReference type="InterPro" id="IPR011990">
    <property type="entry name" value="TPR-like_helical_dom_sf"/>
</dbReference>
<dbReference type="SUPFAM" id="SSF81901">
    <property type="entry name" value="HCP-like"/>
    <property type="match status" value="1"/>
</dbReference>
<evidence type="ECO:0000256" key="2">
    <source>
        <dbReference type="SAM" id="SignalP"/>
    </source>
</evidence>
<keyword evidence="1" id="KW-0802">TPR repeat</keyword>
<dbReference type="RefSeq" id="WP_066206621.1">
    <property type="nucleotide sequence ID" value="NZ_CP076132.1"/>
</dbReference>
<feature type="chain" id="PRO_5043735128" evidence="2">
    <location>
        <begin position="22"/>
        <end position="133"/>
    </location>
</feature>
<proteinExistence type="predicted"/>
<evidence type="ECO:0000313" key="3">
    <source>
        <dbReference type="EMBL" id="QWG00410.1"/>
    </source>
</evidence>
<sequence length="133" mass="15196">MKTIFSIVLVSLITFTSFAKTAEGPASDKMSKLIKMVNNADKSDWVTLNKAASYNINWNADIELAKQWIEASIAINDNAEAYELLGDYHLRKGDLEKAYENYYTALEKGMFSLRKSDFERIQRKNLVFGRSLK</sequence>
<name>A0AAX1N2L9_9BACT</name>
<dbReference type="KEGG" id="fya:KMW28_12175"/>
<accession>A0AAX1N2L9</accession>
<keyword evidence="2" id="KW-0732">Signal</keyword>
<evidence type="ECO:0000313" key="4">
    <source>
        <dbReference type="Proteomes" id="UP000678679"/>
    </source>
</evidence>
<dbReference type="Gene3D" id="1.25.40.10">
    <property type="entry name" value="Tetratricopeptide repeat domain"/>
    <property type="match status" value="1"/>
</dbReference>
<dbReference type="Proteomes" id="UP000678679">
    <property type="component" value="Chromosome 1"/>
</dbReference>
<protein>
    <submittedName>
        <fullName evidence="3">Uncharacterized protein</fullName>
    </submittedName>
</protein>
<organism evidence="3 4">
    <name type="scientific">Flammeovirga yaeyamensis</name>
    <dbReference type="NCBI Taxonomy" id="367791"/>
    <lineage>
        <taxon>Bacteria</taxon>
        <taxon>Pseudomonadati</taxon>
        <taxon>Bacteroidota</taxon>
        <taxon>Cytophagia</taxon>
        <taxon>Cytophagales</taxon>
        <taxon>Flammeovirgaceae</taxon>
        <taxon>Flammeovirga</taxon>
    </lineage>
</organism>
<reference evidence="3 4" key="1">
    <citation type="submission" date="2021-05" db="EMBL/GenBank/DDBJ databases">
        <title>Comparative genomic studies on the polysaccharide-degrading batcterial strains of the Flammeovirga genus.</title>
        <authorList>
            <person name="Zewei F."/>
            <person name="Zheng Z."/>
            <person name="Yu L."/>
            <person name="Ruyue G."/>
            <person name="Yanhong M."/>
            <person name="Yuanyuan C."/>
            <person name="Jingyan G."/>
            <person name="Wenjun H."/>
        </authorList>
    </citation>
    <scope>NUCLEOTIDE SEQUENCE [LARGE SCALE GENOMIC DNA]</scope>
    <source>
        <strain evidence="3 4">NBRC:100898</strain>
    </source>
</reference>
<evidence type="ECO:0000256" key="1">
    <source>
        <dbReference type="PROSITE-ProRule" id="PRU00339"/>
    </source>
</evidence>
<dbReference type="AlphaFoldDB" id="A0AAX1N2L9"/>
<gene>
    <name evidence="3" type="ORF">KMW28_12175</name>
</gene>
<dbReference type="EMBL" id="CP076132">
    <property type="protein sequence ID" value="QWG00410.1"/>
    <property type="molecule type" value="Genomic_DNA"/>
</dbReference>
<feature type="signal peptide" evidence="2">
    <location>
        <begin position="1"/>
        <end position="21"/>
    </location>
</feature>
<dbReference type="PROSITE" id="PS50005">
    <property type="entry name" value="TPR"/>
    <property type="match status" value="1"/>
</dbReference>